<comment type="function">
    <text evidence="4">Exhibits S-adenosyl-L-methionine-dependent methyltransferase activity.</text>
</comment>
<dbReference type="PANTHER" id="PTHR43619">
    <property type="entry name" value="S-ADENOSYL-L-METHIONINE-DEPENDENT METHYLTRANSFERASE YKTD-RELATED"/>
    <property type="match status" value="1"/>
</dbReference>
<dbReference type="GO" id="GO:0008168">
    <property type="term" value="F:methyltransferase activity"/>
    <property type="evidence" value="ECO:0007669"/>
    <property type="project" value="UniProtKB-KW"/>
</dbReference>
<dbReference type="InterPro" id="IPR029063">
    <property type="entry name" value="SAM-dependent_MTases_sf"/>
</dbReference>
<gene>
    <name evidence="5" type="ORF">OQ252_04515</name>
</gene>
<evidence type="ECO:0000256" key="3">
    <source>
        <dbReference type="ARBA" id="ARBA00022679"/>
    </source>
</evidence>
<comment type="caution">
    <text evidence="5">The sequence shown here is derived from an EMBL/GenBank/DDBJ whole genome shotgun (WGS) entry which is preliminary data.</text>
</comment>
<dbReference type="RefSeq" id="WP_242007181.1">
    <property type="nucleotide sequence ID" value="NZ_JAPIUX010000002.1"/>
</dbReference>
<dbReference type="InterPro" id="IPR011610">
    <property type="entry name" value="SAM_mthyl_Trfase_ML2640-like"/>
</dbReference>
<accession>A0ABT3Q5V3</accession>
<proteinExistence type="inferred from homology"/>
<comment type="similarity">
    <text evidence="1 4">Belongs to the UPF0677 family.</text>
</comment>
<organism evidence="5 6">
    <name type="scientific">Acetobacter farinalis</name>
    <dbReference type="NCBI Taxonomy" id="1260984"/>
    <lineage>
        <taxon>Bacteria</taxon>
        <taxon>Pseudomonadati</taxon>
        <taxon>Pseudomonadota</taxon>
        <taxon>Alphaproteobacteria</taxon>
        <taxon>Acetobacterales</taxon>
        <taxon>Acetobacteraceae</taxon>
        <taxon>Acetobacter</taxon>
    </lineage>
</organism>
<dbReference type="Proteomes" id="UP001526446">
    <property type="component" value="Unassembled WGS sequence"/>
</dbReference>
<dbReference type="EMBL" id="JAPIUX010000002">
    <property type="protein sequence ID" value="MCX2560666.1"/>
    <property type="molecule type" value="Genomic_DNA"/>
</dbReference>
<reference evidence="5 6" key="1">
    <citation type="submission" date="2022-11" db="EMBL/GenBank/DDBJ databases">
        <title>Genome sequencing of Acetobacter type strain.</title>
        <authorList>
            <person name="Heo J."/>
            <person name="Lee D."/>
            <person name="Han B.-H."/>
            <person name="Hong S.-B."/>
            <person name="Kwon S.-W."/>
        </authorList>
    </citation>
    <scope>NUCLEOTIDE SEQUENCE [LARGE SCALE GENOMIC DNA]</scope>
    <source>
        <strain evidence="5 6">KACC 21251</strain>
    </source>
</reference>
<name>A0ABT3Q5V3_9PROT</name>
<evidence type="ECO:0000256" key="2">
    <source>
        <dbReference type="ARBA" id="ARBA00022603"/>
    </source>
</evidence>
<dbReference type="EC" id="2.1.1.-" evidence="4"/>
<dbReference type="PANTHER" id="PTHR43619:SF2">
    <property type="entry name" value="S-ADENOSYL-L-METHIONINE-DEPENDENT METHYLTRANSFERASES SUPERFAMILY PROTEIN"/>
    <property type="match status" value="1"/>
</dbReference>
<evidence type="ECO:0000313" key="6">
    <source>
        <dbReference type="Proteomes" id="UP001526446"/>
    </source>
</evidence>
<dbReference type="Pfam" id="PF04072">
    <property type="entry name" value="LCM"/>
    <property type="match status" value="1"/>
</dbReference>
<evidence type="ECO:0000313" key="5">
    <source>
        <dbReference type="EMBL" id="MCX2560666.1"/>
    </source>
</evidence>
<dbReference type="InterPro" id="IPR007213">
    <property type="entry name" value="Ppm1/Ppm2/Tcmp"/>
</dbReference>
<protein>
    <recommendedName>
        <fullName evidence="4">S-adenosyl-L-methionine-dependent methyltransferase</fullName>
        <ecNumber evidence="4">2.1.1.-</ecNumber>
    </recommendedName>
</protein>
<keyword evidence="6" id="KW-1185">Reference proteome</keyword>
<dbReference type="Gene3D" id="3.40.50.150">
    <property type="entry name" value="Vaccinia Virus protein VP39"/>
    <property type="match status" value="1"/>
</dbReference>
<dbReference type="SUPFAM" id="SSF53335">
    <property type="entry name" value="S-adenosyl-L-methionine-dependent methyltransferases"/>
    <property type="match status" value="1"/>
</dbReference>
<keyword evidence="4" id="KW-0949">S-adenosyl-L-methionine</keyword>
<dbReference type="NCBIfam" id="TIGR00027">
    <property type="entry name" value="mthyl_TIGR00027"/>
    <property type="match status" value="1"/>
</dbReference>
<evidence type="ECO:0000256" key="4">
    <source>
        <dbReference type="RuleBase" id="RU362030"/>
    </source>
</evidence>
<evidence type="ECO:0000256" key="1">
    <source>
        <dbReference type="ARBA" id="ARBA00008138"/>
    </source>
</evidence>
<sequence length="251" mass="27821">MIFHDPLAIRLLGDEADAVLACADAPGEQGFRQFMAVRSRIAEDKLALAVRHGVRQAVVLGAGLDTLGLRNPYAAEGLKMFEVDTPRMQVWKKRHIAEVGISVPDLLTFIPVDFEKESVKTGLVQAGFDLHRPAFFSWLGVTPYLTRKSIQNTLSFIASIPQAELVFDYGEPVENYQGLGRLFMEALERRVALLGEPWVSRFNAPEMATMLAEAGFRTVTDFDRARIFSYFGWPQKSGVGQASAHVIHAAV</sequence>
<keyword evidence="3 5" id="KW-0808">Transferase</keyword>
<dbReference type="GO" id="GO:0032259">
    <property type="term" value="P:methylation"/>
    <property type="evidence" value="ECO:0007669"/>
    <property type="project" value="UniProtKB-KW"/>
</dbReference>
<keyword evidence="2 4" id="KW-0489">Methyltransferase</keyword>